<proteinExistence type="predicted"/>
<comment type="caution">
    <text evidence="2">The sequence shown here is derived from an EMBL/GenBank/DDBJ whole genome shotgun (WGS) entry which is preliminary data.</text>
</comment>
<dbReference type="InterPro" id="IPR001279">
    <property type="entry name" value="Metallo-B-lactamas"/>
</dbReference>
<sequence>MSDHPTMLGAQRVSDQWSVLASWFPVPGMGGLPVNSFLLKGSEPLLIDTGLSMLGDAFVTALESEIDPEELSWIWVSHMDADHVGNLARVLEIAPKAKVVTNFLGMGKMNLAGLDVSRVHLLNPGDCLELSDRRLRPLRPPYYDAPETIGFFDDRDRMFFAADSFGALLPEPVADLREVADDTLRDGLVGWSSIDAPWLTSVDQATLGRTLKSIERLDPEAVLSGHLPLARKGAGQLTHHVANAYCRGANSDLDPLAIEHIEAAFA</sequence>
<dbReference type="Pfam" id="PF19583">
    <property type="entry name" value="ODP"/>
    <property type="match status" value="1"/>
</dbReference>
<accession>A0ABT3QXX0</accession>
<dbReference type="Gene3D" id="3.60.15.10">
    <property type="entry name" value="Ribonuclease Z/Hydroxyacylglutathione hydrolase-like"/>
    <property type="match status" value="1"/>
</dbReference>
<keyword evidence="3" id="KW-1185">Reference proteome</keyword>
<dbReference type="InterPro" id="IPR036866">
    <property type="entry name" value="RibonucZ/Hydroxyglut_hydro"/>
</dbReference>
<dbReference type="SMART" id="SM00849">
    <property type="entry name" value="Lactamase_B"/>
    <property type="match status" value="1"/>
</dbReference>
<dbReference type="EMBL" id="JAPEVI010000003">
    <property type="protein sequence ID" value="MCX2721798.1"/>
    <property type="molecule type" value="Genomic_DNA"/>
</dbReference>
<evidence type="ECO:0000313" key="2">
    <source>
        <dbReference type="EMBL" id="MCX2721798.1"/>
    </source>
</evidence>
<dbReference type="PANTHER" id="PTHR43717">
    <property type="entry name" value="ANAEROBIC NITRIC OXIDE REDUCTASE FLAVORUBREDOXIN"/>
    <property type="match status" value="1"/>
</dbReference>
<protein>
    <submittedName>
        <fullName evidence="2">MBL fold metallo-hydrolase</fullName>
    </submittedName>
</protein>
<dbReference type="RefSeq" id="WP_265961505.1">
    <property type="nucleotide sequence ID" value="NZ_JAPEVI010000003.1"/>
</dbReference>
<evidence type="ECO:0000259" key="1">
    <source>
        <dbReference type="SMART" id="SM00849"/>
    </source>
</evidence>
<dbReference type="Proteomes" id="UP001300261">
    <property type="component" value="Unassembled WGS sequence"/>
</dbReference>
<feature type="domain" description="Metallo-beta-lactamase" evidence="1">
    <location>
        <begin position="33"/>
        <end position="226"/>
    </location>
</feature>
<evidence type="ECO:0000313" key="3">
    <source>
        <dbReference type="Proteomes" id="UP001300261"/>
    </source>
</evidence>
<organism evidence="2 3">
    <name type="scientific">Roseibium salinum</name>
    <dbReference type="NCBI Taxonomy" id="1604349"/>
    <lineage>
        <taxon>Bacteria</taxon>
        <taxon>Pseudomonadati</taxon>
        <taxon>Pseudomonadota</taxon>
        <taxon>Alphaproteobacteria</taxon>
        <taxon>Hyphomicrobiales</taxon>
        <taxon>Stappiaceae</taxon>
        <taxon>Roseibium</taxon>
    </lineage>
</organism>
<dbReference type="InterPro" id="IPR045761">
    <property type="entry name" value="ODP_dom"/>
</dbReference>
<gene>
    <name evidence="2" type="ORF">ON753_05170</name>
</gene>
<reference evidence="2 3" key="1">
    <citation type="journal article" date="2016" name="Int. J. Syst. Evol. Microbiol.">
        <title>Labrenzia salina sp. nov., isolated from the rhizosphere of the halophyte Arthrocnemum macrostachyum.</title>
        <authorList>
            <person name="Camacho M."/>
            <person name="Redondo-Gomez S."/>
            <person name="Rodriguez-Llorente I."/>
            <person name="Rohde M."/>
            <person name="Sproer C."/>
            <person name="Schumann P."/>
            <person name="Klenk H.P."/>
            <person name="Montero-Calasanz M.D.C."/>
        </authorList>
    </citation>
    <scope>NUCLEOTIDE SEQUENCE [LARGE SCALE GENOMIC DNA]</scope>
    <source>
        <strain evidence="2 3">DSM 29163</strain>
    </source>
</reference>
<dbReference type="PANTHER" id="PTHR43717:SF1">
    <property type="entry name" value="ANAEROBIC NITRIC OXIDE REDUCTASE FLAVORUBREDOXIN"/>
    <property type="match status" value="1"/>
</dbReference>
<name>A0ABT3QXX0_9HYPH</name>
<dbReference type="SUPFAM" id="SSF56281">
    <property type="entry name" value="Metallo-hydrolase/oxidoreductase"/>
    <property type="match status" value="1"/>
</dbReference>